<comment type="caution">
    <text evidence="1">The sequence shown here is derived from an EMBL/GenBank/DDBJ whole genome shotgun (WGS) entry which is preliminary data.</text>
</comment>
<dbReference type="AlphaFoldDB" id="A0A397U6S6"/>
<keyword evidence="2" id="KW-1185">Reference proteome</keyword>
<protein>
    <submittedName>
        <fullName evidence="1">Uncharacterized protein</fullName>
    </submittedName>
</protein>
<dbReference type="OrthoDB" id="415230at2759"/>
<dbReference type="STRING" id="44941.A0A397U6S6"/>
<evidence type="ECO:0000313" key="1">
    <source>
        <dbReference type="EMBL" id="RIB04778.1"/>
    </source>
</evidence>
<accession>A0A397U6S6</accession>
<dbReference type="EMBL" id="QKWP01002111">
    <property type="protein sequence ID" value="RIB04778.1"/>
    <property type="molecule type" value="Genomic_DNA"/>
</dbReference>
<reference evidence="1 2" key="1">
    <citation type="submission" date="2018-06" db="EMBL/GenBank/DDBJ databases">
        <title>Comparative genomics reveals the genomic features of Rhizophagus irregularis, R. cerebriforme, R. diaphanum and Gigaspora rosea, and their symbiotic lifestyle signature.</title>
        <authorList>
            <person name="Morin E."/>
            <person name="San Clemente H."/>
            <person name="Chen E.C.H."/>
            <person name="De La Providencia I."/>
            <person name="Hainaut M."/>
            <person name="Kuo A."/>
            <person name="Kohler A."/>
            <person name="Murat C."/>
            <person name="Tang N."/>
            <person name="Roy S."/>
            <person name="Loubradou J."/>
            <person name="Henrissat B."/>
            <person name="Grigoriev I.V."/>
            <person name="Corradi N."/>
            <person name="Roux C."/>
            <person name="Martin F.M."/>
        </authorList>
    </citation>
    <scope>NUCLEOTIDE SEQUENCE [LARGE SCALE GENOMIC DNA]</scope>
    <source>
        <strain evidence="1 2">DAOM 194757</strain>
    </source>
</reference>
<dbReference type="Proteomes" id="UP000266673">
    <property type="component" value="Unassembled WGS sequence"/>
</dbReference>
<proteinExistence type="predicted"/>
<sequence>MAFFKKFVIKFNKKELLNIKHQSENFEAMNNNFKKIDNKFEPEIQQNFDLNCEYKNGDSTLFDNDQFTSLTNNSEDSVIEPPRLFINRKNQSTSSKSMLIENSITQINSYFSDDDEFTVENTINNLVTSRSKPQDLPIIRVCLNEDNQYISADNRRLYCYQQVIQKGTKFTKVLVKIVRETNEGAGFG</sequence>
<organism evidence="1 2">
    <name type="scientific">Gigaspora rosea</name>
    <dbReference type="NCBI Taxonomy" id="44941"/>
    <lineage>
        <taxon>Eukaryota</taxon>
        <taxon>Fungi</taxon>
        <taxon>Fungi incertae sedis</taxon>
        <taxon>Mucoromycota</taxon>
        <taxon>Glomeromycotina</taxon>
        <taxon>Glomeromycetes</taxon>
        <taxon>Diversisporales</taxon>
        <taxon>Gigasporaceae</taxon>
        <taxon>Gigaspora</taxon>
    </lineage>
</organism>
<gene>
    <name evidence="1" type="ORF">C2G38_2221435</name>
</gene>
<evidence type="ECO:0000313" key="2">
    <source>
        <dbReference type="Proteomes" id="UP000266673"/>
    </source>
</evidence>
<name>A0A397U6S6_9GLOM</name>